<feature type="transmembrane region" description="Helical" evidence="6">
    <location>
        <begin position="164"/>
        <end position="184"/>
    </location>
</feature>
<dbReference type="GO" id="GO:0005886">
    <property type="term" value="C:plasma membrane"/>
    <property type="evidence" value="ECO:0007669"/>
    <property type="project" value="UniProtKB-SubCell"/>
</dbReference>
<keyword evidence="8" id="KW-1185">Reference proteome</keyword>
<evidence type="ECO:0000256" key="4">
    <source>
        <dbReference type="ARBA" id="ARBA00022989"/>
    </source>
</evidence>
<name>A0A2T0Q7N1_9ACTN</name>
<dbReference type="AlphaFoldDB" id="A0A2T0Q7N1"/>
<feature type="transmembrane region" description="Helical" evidence="6">
    <location>
        <begin position="23"/>
        <end position="43"/>
    </location>
</feature>
<accession>A0A2T0Q7N1</accession>
<dbReference type="OrthoDB" id="5024156at2"/>
<evidence type="ECO:0000313" key="7">
    <source>
        <dbReference type="EMBL" id="PRX99828.1"/>
    </source>
</evidence>
<dbReference type="RefSeq" id="WP_106244787.1">
    <property type="nucleotide sequence ID" value="NZ_PVZC01000003.1"/>
</dbReference>
<evidence type="ECO:0000256" key="5">
    <source>
        <dbReference type="ARBA" id="ARBA00023136"/>
    </source>
</evidence>
<keyword evidence="4 6" id="KW-1133">Transmembrane helix</keyword>
<keyword evidence="3 6" id="KW-0812">Transmembrane</keyword>
<evidence type="ECO:0000313" key="8">
    <source>
        <dbReference type="Proteomes" id="UP000237846"/>
    </source>
</evidence>
<feature type="transmembrane region" description="Helical" evidence="6">
    <location>
        <begin position="129"/>
        <end position="152"/>
    </location>
</feature>
<gene>
    <name evidence="7" type="ORF">CLV72_103435</name>
</gene>
<protein>
    <submittedName>
        <fullName evidence="7">Putative membrane protein</fullName>
    </submittedName>
</protein>
<organism evidence="7 8">
    <name type="scientific">Allonocardiopsis opalescens</name>
    <dbReference type="NCBI Taxonomy" id="1144618"/>
    <lineage>
        <taxon>Bacteria</taxon>
        <taxon>Bacillati</taxon>
        <taxon>Actinomycetota</taxon>
        <taxon>Actinomycetes</taxon>
        <taxon>Streptosporangiales</taxon>
        <taxon>Allonocardiopsis</taxon>
    </lineage>
</organism>
<keyword evidence="2" id="KW-1003">Cell membrane</keyword>
<keyword evidence="5 6" id="KW-0472">Membrane</keyword>
<dbReference type="Proteomes" id="UP000237846">
    <property type="component" value="Unassembled WGS sequence"/>
</dbReference>
<evidence type="ECO:0000256" key="2">
    <source>
        <dbReference type="ARBA" id="ARBA00022475"/>
    </source>
</evidence>
<evidence type="ECO:0000256" key="1">
    <source>
        <dbReference type="ARBA" id="ARBA00004651"/>
    </source>
</evidence>
<sequence>MPTAPAPHGGHGPAGGWPVDPSAPLLLLLLAAAVAYLAAAAAQRWTPRGWSGRRCALWLLGTALLAAALLPPMAEWAHRDLRGHVLQHLLVGMLAPLALVAAAPATLALRSLPVRTRGAVAGVLRSRPVHLLGHPATALVLSTGGMYLLYLTPLYAAAHAHPPLHAAVLLHVFAAGYLFTWSVAGPDPAPRRPGTAVRLAALLAAAAAHSVLAKTMYADLRPHGSPHPPDQVRAAAELMYYGGDLAGLLLAVALFAAWYRRAGRAGTRRPTREAIRRGRQ</sequence>
<evidence type="ECO:0000256" key="3">
    <source>
        <dbReference type="ARBA" id="ARBA00022692"/>
    </source>
</evidence>
<dbReference type="EMBL" id="PVZC01000003">
    <property type="protein sequence ID" value="PRX99828.1"/>
    <property type="molecule type" value="Genomic_DNA"/>
</dbReference>
<feature type="transmembrane region" description="Helical" evidence="6">
    <location>
        <begin position="86"/>
        <end position="109"/>
    </location>
</feature>
<proteinExistence type="predicted"/>
<comment type="caution">
    <text evidence="7">The sequence shown here is derived from an EMBL/GenBank/DDBJ whole genome shotgun (WGS) entry which is preliminary data.</text>
</comment>
<dbReference type="InterPro" id="IPR019108">
    <property type="entry name" value="Caa3_assmbl_CtaG-rel"/>
</dbReference>
<feature type="transmembrane region" description="Helical" evidence="6">
    <location>
        <begin position="238"/>
        <end position="259"/>
    </location>
</feature>
<reference evidence="7 8" key="1">
    <citation type="submission" date="2018-03" db="EMBL/GenBank/DDBJ databases">
        <title>Genomic Encyclopedia of Archaeal and Bacterial Type Strains, Phase II (KMG-II): from individual species to whole genera.</title>
        <authorList>
            <person name="Goeker M."/>
        </authorList>
    </citation>
    <scope>NUCLEOTIDE SEQUENCE [LARGE SCALE GENOMIC DNA]</scope>
    <source>
        <strain evidence="7 8">DSM 45601</strain>
    </source>
</reference>
<feature type="transmembrane region" description="Helical" evidence="6">
    <location>
        <begin position="55"/>
        <end position="74"/>
    </location>
</feature>
<evidence type="ECO:0000256" key="6">
    <source>
        <dbReference type="SAM" id="Phobius"/>
    </source>
</evidence>
<comment type="subcellular location">
    <subcellularLocation>
        <location evidence="1">Cell membrane</location>
        <topology evidence="1">Multi-pass membrane protein</topology>
    </subcellularLocation>
</comment>
<dbReference type="Pfam" id="PF09678">
    <property type="entry name" value="Caa3_CtaG"/>
    <property type="match status" value="1"/>
</dbReference>
<feature type="transmembrane region" description="Helical" evidence="6">
    <location>
        <begin position="196"/>
        <end position="218"/>
    </location>
</feature>